<name>A2FDC9_TRIV3</name>
<evidence type="ECO:0000259" key="7">
    <source>
        <dbReference type="PROSITE" id="PS51328"/>
    </source>
</evidence>
<dbReference type="Gene3D" id="2.60.120.200">
    <property type="match status" value="1"/>
</dbReference>
<evidence type="ECO:0000256" key="3">
    <source>
        <dbReference type="ARBA" id="ARBA00022729"/>
    </source>
</evidence>
<dbReference type="PANTHER" id="PTHR12223">
    <property type="entry name" value="VESICULAR MANNOSE-BINDING LECTIN"/>
    <property type="match status" value="1"/>
</dbReference>
<dbReference type="RefSeq" id="XP_001310010.1">
    <property type="nucleotide sequence ID" value="XM_001310009.1"/>
</dbReference>
<reference evidence="8" key="2">
    <citation type="journal article" date="2007" name="Science">
        <title>Draft genome sequence of the sexually transmitted pathogen Trichomonas vaginalis.</title>
        <authorList>
            <person name="Carlton J.M."/>
            <person name="Hirt R.P."/>
            <person name="Silva J.C."/>
            <person name="Delcher A.L."/>
            <person name="Schatz M."/>
            <person name="Zhao Q."/>
            <person name="Wortman J.R."/>
            <person name="Bidwell S.L."/>
            <person name="Alsmark U.C.M."/>
            <person name="Besteiro S."/>
            <person name="Sicheritz-Ponten T."/>
            <person name="Noel C.J."/>
            <person name="Dacks J.B."/>
            <person name="Foster P.G."/>
            <person name="Simillion C."/>
            <person name="Van de Peer Y."/>
            <person name="Miranda-Saavedra D."/>
            <person name="Barton G.J."/>
            <person name="Westrop G.D."/>
            <person name="Mueller S."/>
            <person name="Dessi D."/>
            <person name="Fiori P.L."/>
            <person name="Ren Q."/>
            <person name="Paulsen I."/>
            <person name="Zhang H."/>
            <person name="Bastida-Corcuera F.D."/>
            <person name="Simoes-Barbosa A."/>
            <person name="Brown M.T."/>
            <person name="Hayes R.D."/>
            <person name="Mukherjee M."/>
            <person name="Okumura C.Y."/>
            <person name="Schneider R."/>
            <person name="Smith A.J."/>
            <person name="Vanacova S."/>
            <person name="Villalvazo M."/>
            <person name="Haas B.J."/>
            <person name="Pertea M."/>
            <person name="Feldblyum T.V."/>
            <person name="Utterback T.R."/>
            <person name="Shu C.L."/>
            <person name="Osoegawa K."/>
            <person name="de Jong P.J."/>
            <person name="Hrdy I."/>
            <person name="Horvathova L."/>
            <person name="Zubacova Z."/>
            <person name="Dolezal P."/>
            <person name="Malik S.B."/>
            <person name="Logsdon J.M. Jr."/>
            <person name="Henze K."/>
            <person name="Gupta A."/>
            <person name="Wang C.C."/>
            <person name="Dunne R.L."/>
            <person name="Upcroft J.A."/>
            <person name="Upcroft P."/>
            <person name="White O."/>
            <person name="Salzberg S.L."/>
            <person name="Tang P."/>
            <person name="Chiu C.-H."/>
            <person name="Lee Y.-S."/>
            <person name="Embley T.M."/>
            <person name="Coombs G.H."/>
            <person name="Mottram J.C."/>
            <person name="Tachezy J."/>
            <person name="Fraser-Liggett C.M."/>
            <person name="Johnson P.J."/>
        </authorList>
    </citation>
    <scope>NUCLEOTIDE SEQUENCE [LARGE SCALE GENOMIC DNA]</scope>
    <source>
        <strain evidence="8">G3</strain>
    </source>
</reference>
<dbReference type="InterPro" id="IPR051136">
    <property type="entry name" value="Intracellular_Lectin-GPT"/>
</dbReference>
<dbReference type="PANTHER" id="PTHR12223:SF28">
    <property type="entry name" value="LECTIN, MANNOSE BINDING 1 LIKE"/>
    <property type="match status" value="1"/>
</dbReference>
<proteinExistence type="predicted"/>
<dbReference type="KEGG" id="tva:4754858"/>
<dbReference type="InterPro" id="IPR005052">
    <property type="entry name" value="Lectin_leg"/>
</dbReference>
<protein>
    <submittedName>
        <fullName evidence="8">Legume-like lectin family protein</fullName>
    </submittedName>
</protein>
<dbReference type="GO" id="GO:0005789">
    <property type="term" value="C:endoplasmic reticulum membrane"/>
    <property type="evidence" value="ECO:0000318"/>
    <property type="project" value="GO_Central"/>
</dbReference>
<dbReference type="Pfam" id="PF03388">
    <property type="entry name" value="Lectin_leg-like"/>
    <property type="match status" value="1"/>
</dbReference>
<evidence type="ECO:0000256" key="5">
    <source>
        <dbReference type="ARBA" id="ARBA00023136"/>
    </source>
</evidence>
<evidence type="ECO:0000256" key="1">
    <source>
        <dbReference type="ARBA" id="ARBA00004479"/>
    </source>
</evidence>
<evidence type="ECO:0000313" key="9">
    <source>
        <dbReference type="Proteomes" id="UP000001542"/>
    </source>
</evidence>
<gene>
    <name evidence="8" type="ORF">TVAG_086190</name>
</gene>
<dbReference type="PROSITE" id="PS51328">
    <property type="entry name" value="L_LECTIN_LIKE"/>
    <property type="match status" value="1"/>
</dbReference>
<dbReference type="Proteomes" id="UP000001542">
    <property type="component" value="Unassembled WGS sequence"/>
</dbReference>
<dbReference type="eggNOG" id="KOG3838">
    <property type="taxonomic scope" value="Eukaryota"/>
</dbReference>
<evidence type="ECO:0000256" key="6">
    <source>
        <dbReference type="SAM" id="Phobius"/>
    </source>
</evidence>
<keyword evidence="2 6" id="KW-0812">Transmembrane</keyword>
<dbReference type="GO" id="GO:0005537">
    <property type="term" value="F:D-mannose binding"/>
    <property type="evidence" value="ECO:0000318"/>
    <property type="project" value="GO_Central"/>
</dbReference>
<evidence type="ECO:0000313" key="8">
    <source>
        <dbReference type="EMBL" id="EAX97080.1"/>
    </source>
</evidence>
<feature type="domain" description="L-type lectin-like" evidence="7">
    <location>
        <begin position="8"/>
        <end position="217"/>
    </location>
</feature>
<reference evidence="8" key="1">
    <citation type="submission" date="2006-10" db="EMBL/GenBank/DDBJ databases">
        <authorList>
            <person name="Amadeo P."/>
            <person name="Zhao Q."/>
            <person name="Wortman J."/>
            <person name="Fraser-Liggett C."/>
            <person name="Carlton J."/>
        </authorList>
    </citation>
    <scope>NUCLEOTIDE SEQUENCE</scope>
    <source>
        <strain evidence="8">G3</strain>
    </source>
</reference>
<organism evidence="8 9">
    <name type="scientific">Trichomonas vaginalis (strain ATCC PRA-98 / G3)</name>
    <dbReference type="NCBI Taxonomy" id="412133"/>
    <lineage>
        <taxon>Eukaryota</taxon>
        <taxon>Metamonada</taxon>
        <taxon>Parabasalia</taxon>
        <taxon>Trichomonadida</taxon>
        <taxon>Trichomonadidae</taxon>
        <taxon>Trichomonas</taxon>
    </lineage>
</organism>
<keyword evidence="3" id="KW-0732">Signal</keyword>
<dbReference type="InterPro" id="IPR013320">
    <property type="entry name" value="ConA-like_dom_sf"/>
</dbReference>
<comment type="subcellular location">
    <subcellularLocation>
        <location evidence="1">Membrane</location>
        <topology evidence="1">Single-pass type I membrane protein</topology>
    </subcellularLocation>
</comment>
<dbReference type="SUPFAM" id="SSF49899">
    <property type="entry name" value="Concanavalin A-like lectins/glucanases"/>
    <property type="match status" value="1"/>
</dbReference>
<keyword evidence="9" id="KW-1185">Reference proteome</keyword>
<dbReference type="CDD" id="cd07308">
    <property type="entry name" value="lectin_leg-like"/>
    <property type="match status" value="1"/>
</dbReference>
<dbReference type="GO" id="GO:0006888">
    <property type="term" value="P:endoplasmic reticulum to Golgi vesicle-mediated transport"/>
    <property type="evidence" value="ECO:0000318"/>
    <property type="project" value="GO_Central"/>
</dbReference>
<sequence length="416" mass="48050">MFLFFFSFSLSEEYGLRAPFQLSSDNKIGYWEFAGSTIVFNDSIQLVPPIQFKRGCAWTNLEIPRKDWRISYDFRFSEGDLGSQIGLWFVDKYGDEGELAGGPQVFKGIAVIISLVEKEEKNFLDFYFIQNRGIQTINMSDLKPVQSLEYRIGSVFNVAIELNLQTIDIKIGKLKTEKLIYSSDLNVDITQNYIGVTAINGQNFAKVELLDLFIHLLNNHEISSKRKVAMTRWNTGTYQPNHIFHYRNPEFQKMYLEHIRMDEQPNAEANFSTVIEVIDEANRVAFDTASFYELNYFVREKINPYTTKWYERTLKISNIVKSSHEVLTAGLNYTNFVVKSLNETISENAAKFSKKSATLASLFSEIEDDFDIRELVKKSGNTTSQILFYIGSSEFLMLCAILAFFTTKRGKKYFQF</sequence>
<dbReference type="STRING" id="5722.A2FDC9"/>
<dbReference type="SMR" id="A2FDC9"/>
<dbReference type="OrthoDB" id="10265193at2759"/>
<dbReference type="AlphaFoldDB" id="A2FDC9"/>
<dbReference type="FunFam" id="2.60.120.200:FF:000270">
    <property type="entry name" value="Legume-like lectin family protein"/>
    <property type="match status" value="1"/>
</dbReference>
<dbReference type="GO" id="GO:0000139">
    <property type="term" value="C:Golgi membrane"/>
    <property type="evidence" value="ECO:0000318"/>
    <property type="project" value="GO_Central"/>
</dbReference>
<dbReference type="GO" id="GO:0030134">
    <property type="term" value="C:COPII-coated ER to Golgi transport vesicle"/>
    <property type="evidence" value="ECO:0000318"/>
    <property type="project" value="GO_Central"/>
</dbReference>
<dbReference type="GO" id="GO:0005793">
    <property type="term" value="C:endoplasmic reticulum-Golgi intermediate compartment"/>
    <property type="evidence" value="ECO:0000318"/>
    <property type="project" value="GO_Central"/>
</dbReference>
<dbReference type="VEuPathDB" id="TrichDB:TVAG_086190"/>
<dbReference type="InParanoid" id="A2FDC9"/>
<dbReference type="VEuPathDB" id="TrichDB:TVAGG3_0525910"/>
<keyword evidence="5 6" id="KW-0472">Membrane</keyword>
<keyword evidence="4 6" id="KW-1133">Transmembrane helix</keyword>
<accession>A2FDC9</accession>
<evidence type="ECO:0000256" key="2">
    <source>
        <dbReference type="ARBA" id="ARBA00022692"/>
    </source>
</evidence>
<feature type="transmembrane region" description="Helical" evidence="6">
    <location>
        <begin position="386"/>
        <end position="405"/>
    </location>
</feature>
<evidence type="ECO:0000256" key="4">
    <source>
        <dbReference type="ARBA" id="ARBA00022989"/>
    </source>
</evidence>
<dbReference type="EMBL" id="DS113730">
    <property type="protein sequence ID" value="EAX97080.1"/>
    <property type="molecule type" value="Genomic_DNA"/>
</dbReference>